<organism evidence="2 3">
    <name type="scientific">Cercospora zeae-maydis SCOH1-5</name>
    <dbReference type="NCBI Taxonomy" id="717836"/>
    <lineage>
        <taxon>Eukaryota</taxon>
        <taxon>Fungi</taxon>
        <taxon>Dikarya</taxon>
        <taxon>Ascomycota</taxon>
        <taxon>Pezizomycotina</taxon>
        <taxon>Dothideomycetes</taxon>
        <taxon>Dothideomycetidae</taxon>
        <taxon>Mycosphaerellales</taxon>
        <taxon>Mycosphaerellaceae</taxon>
        <taxon>Cercospora</taxon>
    </lineage>
</organism>
<dbReference type="AlphaFoldDB" id="A0A6A6F2E3"/>
<protein>
    <submittedName>
        <fullName evidence="2">Uncharacterized protein</fullName>
    </submittedName>
</protein>
<proteinExistence type="predicted"/>
<reference evidence="2" key="1">
    <citation type="journal article" date="2020" name="Stud. Mycol.">
        <title>101 Dothideomycetes genomes: a test case for predicting lifestyles and emergence of pathogens.</title>
        <authorList>
            <person name="Haridas S."/>
            <person name="Albert R."/>
            <person name="Binder M."/>
            <person name="Bloem J."/>
            <person name="Labutti K."/>
            <person name="Salamov A."/>
            <person name="Andreopoulos B."/>
            <person name="Baker S."/>
            <person name="Barry K."/>
            <person name="Bills G."/>
            <person name="Bluhm B."/>
            <person name="Cannon C."/>
            <person name="Castanera R."/>
            <person name="Culley D."/>
            <person name="Daum C."/>
            <person name="Ezra D."/>
            <person name="Gonzalez J."/>
            <person name="Henrissat B."/>
            <person name="Kuo A."/>
            <person name="Liang C."/>
            <person name="Lipzen A."/>
            <person name="Lutzoni F."/>
            <person name="Magnuson J."/>
            <person name="Mondo S."/>
            <person name="Nolan M."/>
            <person name="Ohm R."/>
            <person name="Pangilinan J."/>
            <person name="Park H.-J."/>
            <person name="Ramirez L."/>
            <person name="Alfaro M."/>
            <person name="Sun H."/>
            <person name="Tritt A."/>
            <person name="Yoshinaga Y."/>
            <person name="Zwiers L.-H."/>
            <person name="Turgeon B."/>
            <person name="Goodwin S."/>
            <person name="Spatafora J."/>
            <person name="Crous P."/>
            <person name="Grigoriev I."/>
        </authorList>
    </citation>
    <scope>NUCLEOTIDE SEQUENCE</scope>
    <source>
        <strain evidence="2">SCOH1-5</strain>
    </source>
</reference>
<sequence length="78" mass="8804">MRVMVIANDDNETNGRRLVFAVNSEVKNTALKKYKSKHGTHSNIATLQIDADTPEQDQEAELSRALEESERQYRGKVG</sequence>
<evidence type="ECO:0000256" key="1">
    <source>
        <dbReference type="SAM" id="MobiDB-lite"/>
    </source>
</evidence>
<evidence type="ECO:0000313" key="3">
    <source>
        <dbReference type="Proteomes" id="UP000799539"/>
    </source>
</evidence>
<feature type="region of interest" description="Disordered" evidence="1">
    <location>
        <begin position="46"/>
        <end position="78"/>
    </location>
</feature>
<dbReference type="Proteomes" id="UP000799539">
    <property type="component" value="Unassembled WGS sequence"/>
</dbReference>
<dbReference type="OrthoDB" id="4387771at2759"/>
<keyword evidence="3" id="KW-1185">Reference proteome</keyword>
<gene>
    <name evidence="2" type="ORF">CERZMDRAFT_103379</name>
</gene>
<evidence type="ECO:0000313" key="2">
    <source>
        <dbReference type="EMBL" id="KAF2206477.1"/>
    </source>
</evidence>
<feature type="compositionally biased region" description="Basic and acidic residues" evidence="1">
    <location>
        <begin position="61"/>
        <end position="78"/>
    </location>
</feature>
<name>A0A6A6F2E3_9PEZI</name>
<accession>A0A6A6F2E3</accession>
<dbReference type="EMBL" id="ML992720">
    <property type="protein sequence ID" value="KAF2206477.1"/>
    <property type="molecule type" value="Genomic_DNA"/>
</dbReference>